<evidence type="ECO:0000256" key="1">
    <source>
        <dbReference type="SAM" id="MobiDB-lite"/>
    </source>
</evidence>
<feature type="region of interest" description="Disordered" evidence="1">
    <location>
        <begin position="1"/>
        <end position="26"/>
    </location>
</feature>
<dbReference type="Proteomes" id="UP000835052">
    <property type="component" value="Unassembled WGS sequence"/>
</dbReference>
<evidence type="ECO:0000313" key="3">
    <source>
        <dbReference type="Proteomes" id="UP000835052"/>
    </source>
</evidence>
<gene>
    <name evidence="2" type="ORF">CAUJ_LOCUS1413</name>
</gene>
<reference evidence="2" key="1">
    <citation type="submission" date="2020-10" db="EMBL/GenBank/DDBJ databases">
        <authorList>
            <person name="Kikuchi T."/>
        </authorList>
    </citation>
    <scope>NUCLEOTIDE SEQUENCE</scope>
    <source>
        <strain evidence="2">NKZ352</strain>
    </source>
</reference>
<dbReference type="AlphaFoldDB" id="A0A8S1GRE2"/>
<keyword evidence="3" id="KW-1185">Reference proteome</keyword>
<comment type="caution">
    <text evidence="2">The sequence shown here is derived from an EMBL/GenBank/DDBJ whole genome shotgun (WGS) entry which is preliminary data.</text>
</comment>
<accession>A0A8S1GRE2</accession>
<dbReference type="EMBL" id="CAJGYM010000002">
    <property type="protein sequence ID" value="CAD6185494.1"/>
    <property type="molecule type" value="Genomic_DNA"/>
</dbReference>
<proteinExistence type="predicted"/>
<organism evidence="2 3">
    <name type="scientific">Caenorhabditis auriculariae</name>
    <dbReference type="NCBI Taxonomy" id="2777116"/>
    <lineage>
        <taxon>Eukaryota</taxon>
        <taxon>Metazoa</taxon>
        <taxon>Ecdysozoa</taxon>
        <taxon>Nematoda</taxon>
        <taxon>Chromadorea</taxon>
        <taxon>Rhabditida</taxon>
        <taxon>Rhabditina</taxon>
        <taxon>Rhabditomorpha</taxon>
        <taxon>Rhabditoidea</taxon>
        <taxon>Rhabditidae</taxon>
        <taxon>Peloderinae</taxon>
        <taxon>Caenorhabditis</taxon>
    </lineage>
</organism>
<name>A0A8S1GRE2_9PELO</name>
<evidence type="ECO:0000313" key="2">
    <source>
        <dbReference type="EMBL" id="CAD6185494.1"/>
    </source>
</evidence>
<protein>
    <submittedName>
        <fullName evidence="2">Uncharacterized protein</fullName>
    </submittedName>
</protein>
<sequence length="307" mass="35505">MNLFPGDNYQSQAADEYDTPQRDIDPEGHVNQRWLSLLESEARFLNGPGEYIDEEIPWRLLEQSESIHFEAIFTLSQAVTSYETFTIERLLRICSSNAQASTTMYDATTYEQLFWFHSSFLRRSWFNRVSRRAECPFCNWMDLFSESEHVDREYLYGERILFSEDGSVPCECPPPNSCFHHYCIKKVQDSNVLFFGGSLQATRGEARLYTDEGKRVRGRRMEQRRPPGGFRQILREPAARREPPEFPLSATKRTHHIPPAFICISNDFPVLACFPVFFSINLLALTPTFTVICGCSSHLLLRNTLVA</sequence>